<evidence type="ECO:0000313" key="10">
    <source>
        <dbReference type="EMBL" id="KAF2735650.1"/>
    </source>
</evidence>
<feature type="domain" description="Ribosome maturation protein SDO1/SBDS central" evidence="8">
    <location>
        <begin position="112"/>
        <end position="205"/>
    </location>
</feature>
<feature type="region of interest" description="Disordered" evidence="6">
    <location>
        <begin position="223"/>
        <end position="243"/>
    </location>
</feature>
<evidence type="ECO:0000259" key="9">
    <source>
        <dbReference type="Pfam" id="PF20268"/>
    </source>
</evidence>
<keyword evidence="11" id="KW-1185">Reference proteome</keyword>
<dbReference type="PANTHER" id="PTHR10927">
    <property type="entry name" value="RIBOSOME MATURATION PROTEIN SBDS"/>
    <property type="match status" value="1"/>
</dbReference>
<proteinExistence type="inferred from homology"/>
<evidence type="ECO:0000259" key="7">
    <source>
        <dbReference type="Pfam" id="PF01172"/>
    </source>
</evidence>
<evidence type="ECO:0000256" key="4">
    <source>
        <dbReference type="ARBA" id="ARBA00022517"/>
    </source>
</evidence>
<accession>A0A9P4R035</accession>
<dbReference type="Pfam" id="PF01172">
    <property type="entry name" value="SBDS_N"/>
    <property type="match status" value="1"/>
</dbReference>
<feature type="domain" description="Ribosome maturation protein SDO1/SBDS C-terminal" evidence="9">
    <location>
        <begin position="208"/>
        <end position="300"/>
    </location>
</feature>
<evidence type="ECO:0000259" key="8">
    <source>
        <dbReference type="Pfam" id="PF09377"/>
    </source>
</evidence>
<dbReference type="Gene3D" id="3.30.70.240">
    <property type="match status" value="1"/>
</dbReference>
<comment type="subunit">
    <text evidence="5">Associates with the 60S ribosomal subunit.</text>
</comment>
<evidence type="ECO:0000256" key="3">
    <source>
        <dbReference type="ARBA" id="ARBA00022490"/>
    </source>
</evidence>
<protein>
    <submittedName>
        <fullName evidence="10">Shwachman-Bodian-diamond syndrome protein</fullName>
    </submittedName>
</protein>
<comment type="subcellular location">
    <subcellularLocation>
        <location evidence="1">Cytoplasm</location>
    </subcellularLocation>
</comment>
<dbReference type="InterPro" id="IPR037188">
    <property type="entry name" value="Sdo1/SBDS_central_sf"/>
</dbReference>
<evidence type="ECO:0000256" key="6">
    <source>
        <dbReference type="SAM" id="MobiDB-lite"/>
    </source>
</evidence>
<dbReference type="GO" id="GO:0005737">
    <property type="term" value="C:cytoplasm"/>
    <property type="evidence" value="ECO:0007669"/>
    <property type="project" value="UniProtKB-SubCell"/>
</dbReference>
<dbReference type="InterPro" id="IPR019783">
    <property type="entry name" value="SDO1/SBDS_N"/>
</dbReference>
<dbReference type="Pfam" id="PF09377">
    <property type="entry name" value="SBDS_domain_II"/>
    <property type="match status" value="1"/>
</dbReference>
<dbReference type="Proteomes" id="UP000799444">
    <property type="component" value="Unassembled WGS sequence"/>
</dbReference>
<dbReference type="Gene3D" id="3.30.1250.10">
    <property type="entry name" value="Ribosome maturation protein SBDS, N-terminal domain"/>
    <property type="match status" value="1"/>
</dbReference>
<evidence type="ECO:0000256" key="2">
    <source>
        <dbReference type="ARBA" id="ARBA00007433"/>
    </source>
</evidence>
<dbReference type="InterPro" id="IPR018978">
    <property type="entry name" value="SDO1/SBDS_central"/>
</dbReference>
<sequence>MPVGIIQPSNQVRLTNVAYVRMRKGKKRYEIACYKNKVVEYRREIEKDPENVLQMHEVYLNASRGQLASKADLVKGFGNIPLKEIIEDILRHGELQVGTKERQAELDRMKTEVINIVASKLVDPKTKRVYTTGMIVKALDQLSAQSTQPQSQPKKEATESENAEANDNGMELPKWSGVNTSSDAKKQAQHAMKALLAHQPIPLAKARMRLRVTCPTSVLKQSVKSAPKAQGSGEPADGEAKTTGNVKDTILGLVEQVESQDTAGGEWEVVGSVEPGALNLLNALIDGHTKGRGRVEVLDMAIINEDD</sequence>
<dbReference type="InterPro" id="IPR046928">
    <property type="entry name" value="SDO1/SBDS_C"/>
</dbReference>
<organism evidence="10 11">
    <name type="scientific">Polyplosphaeria fusca</name>
    <dbReference type="NCBI Taxonomy" id="682080"/>
    <lineage>
        <taxon>Eukaryota</taxon>
        <taxon>Fungi</taxon>
        <taxon>Dikarya</taxon>
        <taxon>Ascomycota</taxon>
        <taxon>Pezizomycotina</taxon>
        <taxon>Dothideomycetes</taxon>
        <taxon>Pleosporomycetidae</taxon>
        <taxon>Pleosporales</taxon>
        <taxon>Tetraplosphaeriaceae</taxon>
        <taxon>Polyplosphaeria</taxon>
    </lineage>
</organism>
<reference evidence="10" key="1">
    <citation type="journal article" date="2020" name="Stud. Mycol.">
        <title>101 Dothideomycetes genomes: a test case for predicting lifestyles and emergence of pathogens.</title>
        <authorList>
            <person name="Haridas S."/>
            <person name="Albert R."/>
            <person name="Binder M."/>
            <person name="Bloem J."/>
            <person name="Labutti K."/>
            <person name="Salamov A."/>
            <person name="Andreopoulos B."/>
            <person name="Baker S."/>
            <person name="Barry K."/>
            <person name="Bills G."/>
            <person name="Bluhm B."/>
            <person name="Cannon C."/>
            <person name="Castanera R."/>
            <person name="Culley D."/>
            <person name="Daum C."/>
            <person name="Ezra D."/>
            <person name="Gonzalez J."/>
            <person name="Henrissat B."/>
            <person name="Kuo A."/>
            <person name="Liang C."/>
            <person name="Lipzen A."/>
            <person name="Lutzoni F."/>
            <person name="Magnuson J."/>
            <person name="Mondo S."/>
            <person name="Nolan M."/>
            <person name="Ohm R."/>
            <person name="Pangilinan J."/>
            <person name="Park H.-J."/>
            <person name="Ramirez L."/>
            <person name="Alfaro M."/>
            <person name="Sun H."/>
            <person name="Tritt A."/>
            <person name="Yoshinaga Y."/>
            <person name="Zwiers L.-H."/>
            <person name="Turgeon B."/>
            <person name="Goodwin S."/>
            <person name="Spatafora J."/>
            <person name="Crous P."/>
            <person name="Grigoriev I."/>
        </authorList>
    </citation>
    <scope>NUCLEOTIDE SEQUENCE</scope>
    <source>
        <strain evidence="10">CBS 125425</strain>
    </source>
</reference>
<comment type="similarity">
    <text evidence="2">Belongs to the SDO1/SBDS family.</text>
</comment>
<dbReference type="EMBL" id="ML996133">
    <property type="protein sequence ID" value="KAF2735650.1"/>
    <property type="molecule type" value="Genomic_DNA"/>
</dbReference>
<dbReference type="SUPFAM" id="SSF109728">
    <property type="entry name" value="Hypothetical protein AF0491, middle domain"/>
    <property type="match status" value="1"/>
</dbReference>
<evidence type="ECO:0000256" key="5">
    <source>
        <dbReference type="ARBA" id="ARBA00049708"/>
    </source>
</evidence>
<dbReference type="Gene3D" id="1.10.10.900">
    <property type="entry name" value="SBDS protein C-terminal domain, subdomain 1"/>
    <property type="match status" value="1"/>
</dbReference>
<gene>
    <name evidence="10" type="ORF">EJ04DRAFT_511602</name>
</gene>
<dbReference type="InterPro" id="IPR039100">
    <property type="entry name" value="Sdo1/SBDS-like"/>
</dbReference>
<keyword evidence="4" id="KW-0690">Ribosome biogenesis</keyword>
<dbReference type="SUPFAM" id="SSF89895">
    <property type="entry name" value="FYSH domain"/>
    <property type="match status" value="1"/>
</dbReference>
<keyword evidence="3" id="KW-0963">Cytoplasm</keyword>
<feature type="domain" description="Ribosome maturation protein SDO1/SBDS N-terminal" evidence="7">
    <location>
        <begin position="16"/>
        <end position="103"/>
    </location>
</feature>
<feature type="region of interest" description="Disordered" evidence="6">
    <location>
        <begin position="142"/>
        <end position="189"/>
    </location>
</feature>
<comment type="caution">
    <text evidence="10">The sequence shown here is derived from an EMBL/GenBank/DDBJ whole genome shotgun (WGS) entry which is preliminary data.</text>
</comment>
<feature type="compositionally biased region" description="Polar residues" evidence="6">
    <location>
        <begin position="142"/>
        <end position="152"/>
    </location>
</feature>
<name>A0A9P4R035_9PLEO</name>
<dbReference type="AlphaFoldDB" id="A0A9P4R035"/>
<dbReference type="OrthoDB" id="10253092at2759"/>
<evidence type="ECO:0000313" key="11">
    <source>
        <dbReference type="Proteomes" id="UP000799444"/>
    </source>
</evidence>
<dbReference type="GO" id="GO:0042254">
    <property type="term" value="P:ribosome biogenesis"/>
    <property type="evidence" value="ECO:0007669"/>
    <property type="project" value="UniProtKB-KW"/>
</dbReference>
<dbReference type="PANTHER" id="PTHR10927:SF1">
    <property type="entry name" value="RIBOSOME MATURATION PROTEIN SBDS"/>
    <property type="match status" value="1"/>
</dbReference>
<dbReference type="Pfam" id="PF20268">
    <property type="entry name" value="SBDS_C"/>
    <property type="match status" value="1"/>
</dbReference>
<evidence type="ECO:0000256" key="1">
    <source>
        <dbReference type="ARBA" id="ARBA00004496"/>
    </source>
</evidence>
<dbReference type="InterPro" id="IPR036786">
    <property type="entry name" value="Ribosome_mat_SBDS_N_sf"/>
</dbReference>